<proteinExistence type="predicted"/>
<accession>A0A0B1TP57</accession>
<reference evidence="2 3" key="1">
    <citation type="submission" date="2014-03" db="EMBL/GenBank/DDBJ databases">
        <title>Draft genome of the hookworm Oesophagostomum dentatum.</title>
        <authorList>
            <person name="Mitreva M."/>
        </authorList>
    </citation>
    <scope>NUCLEOTIDE SEQUENCE [LARGE SCALE GENOMIC DNA]</scope>
    <source>
        <strain evidence="2 3">OD-Hann</strain>
    </source>
</reference>
<sequence length="340" mass="38440">MQDDEYDDDDDLLDDVVPDVFAPYLPSAESPPATAVNNKKCGYRLSDILDSIDESEENRARIHKFGVVRSLLTGDIVRTPTNQGGVYVASASLAPYLHRLYGSGAPTKQEICDRLFTAPSGFKYGTSYKFKPKADTWAIFWEPQKLMELTTLEISSVICAALNSRRRLHWVIGIGRGLKILGCSVMTQERDTLRQALDYTIRVNISPCLDPNLVHMDFIPVEGQEVDENEMRALITITIDVRVTTFYQLTSGRIFYVSKNELKEIEGGIDEARRMMQLRKSKDHISLVDQDPVYGHFRYTLSKDCHIHPFLLLMTKNVIYFVSGIAAGLIARYALSKVFI</sequence>
<feature type="transmembrane region" description="Helical" evidence="1">
    <location>
        <begin position="318"/>
        <end position="335"/>
    </location>
</feature>
<evidence type="ECO:0000256" key="1">
    <source>
        <dbReference type="SAM" id="Phobius"/>
    </source>
</evidence>
<keyword evidence="1" id="KW-0472">Membrane</keyword>
<keyword evidence="1" id="KW-1133">Transmembrane helix</keyword>
<keyword evidence="3" id="KW-1185">Reference proteome</keyword>
<name>A0A0B1TP57_OESDE</name>
<dbReference type="EMBL" id="KN549250">
    <property type="protein sequence ID" value="KHJ99044.1"/>
    <property type="molecule type" value="Genomic_DNA"/>
</dbReference>
<gene>
    <name evidence="2" type="ORF">OESDEN_00974</name>
</gene>
<protein>
    <submittedName>
        <fullName evidence="2">Uncharacterized protein</fullName>
    </submittedName>
</protein>
<keyword evidence="1" id="KW-0812">Transmembrane</keyword>
<dbReference type="AlphaFoldDB" id="A0A0B1TP57"/>
<organism evidence="2 3">
    <name type="scientific">Oesophagostomum dentatum</name>
    <name type="common">Nodular worm</name>
    <dbReference type="NCBI Taxonomy" id="61180"/>
    <lineage>
        <taxon>Eukaryota</taxon>
        <taxon>Metazoa</taxon>
        <taxon>Ecdysozoa</taxon>
        <taxon>Nematoda</taxon>
        <taxon>Chromadorea</taxon>
        <taxon>Rhabditida</taxon>
        <taxon>Rhabditina</taxon>
        <taxon>Rhabditomorpha</taxon>
        <taxon>Strongyloidea</taxon>
        <taxon>Strongylidae</taxon>
        <taxon>Oesophagostomum</taxon>
    </lineage>
</organism>
<dbReference type="Proteomes" id="UP000053660">
    <property type="component" value="Unassembled WGS sequence"/>
</dbReference>
<dbReference type="OrthoDB" id="5866298at2759"/>
<evidence type="ECO:0000313" key="3">
    <source>
        <dbReference type="Proteomes" id="UP000053660"/>
    </source>
</evidence>
<evidence type="ECO:0000313" key="2">
    <source>
        <dbReference type="EMBL" id="KHJ99044.1"/>
    </source>
</evidence>